<evidence type="ECO:0000256" key="1">
    <source>
        <dbReference type="SAM" id="Coils"/>
    </source>
</evidence>
<dbReference type="PANTHER" id="PTHR48248:SF5">
    <property type="entry name" value="UVR DOMAIN-CONTAINING PROTEIN"/>
    <property type="match status" value="1"/>
</dbReference>
<sequence>MAFAGSTKSNGCKKARILLKDRRHCEYSMRRIISIRRRRSVQRIKSKIRELKAEMQEIGVEQRSIRMEQKKVREKFEEVESKCQQLRRESSLIMQQSDKTRVRLVLMLHILKAREDNDLAKATQLTRALRELIANQNQNQ</sequence>
<accession>A0AAV5LG12</accession>
<dbReference type="PANTHER" id="PTHR48248">
    <property type="entry name" value="UVR DOMAIN-CONTAINING PROTEIN"/>
    <property type="match status" value="1"/>
</dbReference>
<evidence type="ECO:0000313" key="3">
    <source>
        <dbReference type="Proteomes" id="UP001054252"/>
    </source>
</evidence>
<keyword evidence="1" id="KW-0175">Coiled coil</keyword>
<reference evidence="2 3" key="1">
    <citation type="journal article" date="2021" name="Commun. Biol.">
        <title>The genome of Shorea leprosula (Dipterocarpaceae) highlights the ecological relevance of drought in aseasonal tropical rainforests.</title>
        <authorList>
            <person name="Ng K.K.S."/>
            <person name="Kobayashi M.J."/>
            <person name="Fawcett J.A."/>
            <person name="Hatakeyama M."/>
            <person name="Paape T."/>
            <person name="Ng C.H."/>
            <person name="Ang C.C."/>
            <person name="Tnah L.H."/>
            <person name="Lee C.T."/>
            <person name="Nishiyama T."/>
            <person name="Sese J."/>
            <person name="O'Brien M.J."/>
            <person name="Copetti D."/>
            <person name="Mohd Noor M.I."/>
            <person name="Ong R.C."/>
            <person name="Putra M."/>
            <person name="Sireger I.Z."/>
            <person name="Indrioko S."/>
            <person name="Kosugi Y."/>
            <person name="Izuno A."/>
            <person name="Isagi Y."/>
            <person name="Lee S.L."/>
            <person name="Shimizu K.K."/>
        </authorList>
    </citation>
    <scope>NUCLEOTIDE SEQUENCE [LARGE SCALE GENOMIC DNA]</scope>
    <source>
        <strain evidence="2">214</strain>
    </source>
</reference>
<protein>
    <submittedName>
        <fullName evidence="2">Uncharacterized protein</fullName>
    </submittedName>
</protein>
<name>A0AAV5LG12_9ROSI</name>
<dbReference type="AlphaFoldDB" id="A0AAV5LG12"/>
<organism evidence="2 3">
    <name type="scientific">Rubroshorea leprosula</name>
    <dbReference type="NCBI Taxonomy" id="152421"/>
    <lineage>
        <taxon>Eukaryota</taxon>
        <taxon>Viridiplantae</taxon>
        <taxon>Streptophyta</taxon>
        <taxon>Embryophyta</taxon>
        <taxon>Tracheophyta</taxon>
        <taxon>Spermatophyta</taxon>
        <taxon>Magnoliopsida</taxon>
        <taxon>eudicotyledons</taxon>
        <taxon>Gunneridae</taxon>
        <taxon>Pentapetalae</taxon>
        <taxon>rosids</taxon>
        <taxon>malvids</taxon>
        <taxon>Malvales</taxon>
        <taxon>Dipterocarpaceae</taxon>
        <taxon>Rubroshorea</taxon>
    </lineage>
</organism>
<dbReference type="EMBL" id="BPVZ01000114">
    <property type="protein sequence ID" value="GKV36089.1"/>
    <property type="molecule type" value="Genomic_DNA"/>
</dbReference>
<feature type="coiled-coil region" evidence="1">
    <location>
        <begin position="41"/>
        <end position="89"/>
    </location>
</feature>
<gene>
    <name evidence="2" type="ORF">SLEP1_g44258</name>
</gene>
<dbReference type="Proteomes" id="UP001054252">
    <property type="component" value="Unassembled WGS sequence"/>
</dbReference>
<keyword evidence="3" id="KW-1185">Reference proteome</keyword>
<evidence type="ECO:0000313" key="2">
    <source>
        <dbReference type="EMBL" id="GKV36089.1"/>
    </source>
</evidence>
<proteinExistence type="predicted"/>
<comment type="caution">
    <text evidence="2">The sequence shown here is derived from an EMBL/GenBank/DDBJ whole genome shotgun (WGS) entry which is preliminary data.</text>
</comment>